<evidence type="ECO:0000313" key="3">
    <source>
        <dbReference type="EMBL" id="MDV6310263.1"/>
    </source>
</evidence>
<dbReference type="RefSeq" id="WP_317505781.1">
    <property type="nucleotide sequence ID" value="NZ_JAWLKI010000057.1"/>
</dbReference>
<evidence type="ECO:0000313" key="4">
    <source>
        <dbReference type="Proteomes" id="UP001185779"/>
    </source>
</evidence>
<gene>
    <name evidence="3" type="ORF">R3P94_23690</name>
</gene>
<reference evidence="3 4" key="1">
    <citation type="submission" date="2023-10" db="EMBL/GenBank/DDBJ databases">
        <title>Development of a sustainable strategy for remediation of hydrocarbon-contaminated territories based on the waste exchange concept.</title>
        <authorList>
            <person name="Krivoruchko A."/>
        </authorList>
    </citation>
    <scope>NUCLEOTIDE SEQUENCE [LARGE SCALE GENOMIC DNA]</scope>
    <source>
        <strain evidence="3 4">IEGM 1266</strain>
    </source>
</reference>
<organism evidence="3 4">
    <name type="scientific">Gordonia amicalis</name>
    <dbReference type="NCBI Taxonomy" id="89053"/>
    <lineage>
        <taxon>Bacteria</taxon>
        <taxon>Bacillati</taxon>
        <taxon>Actinomycetota</taxon>
        <taxon>Actinomycetes</taxon>
        <taxon>Mycobacteriales</taxon>
        <taxon>Gordoniaceae</taxon>
        <taxon>Gordonia</taxon>
    </lineage>
</organism>
<feature type="domain" description="Phage capsid-like C-terminal" evidence="2">
    <location>
        <begin position="14"/>
        <end position="270"/>
    </location>
</feature>
<dbReference type="InterPro" id="IPR024455">
    <property type="entry name" value="Phage_capsid"/>
</dbReference>
<comment type="subcellular location">
    <subcellularLocation>
        <location evidence="1">Virion</location>
    </subcellularLocation>
</comment>
<accession>A0ABU4DKL3</accession>
<evidence type="ECO:0000256" key="1">
    <source>
        <dbReference type="ARBA" id="ARBA00004328"/>
    </source>
</evidence>
<dbReference type="InterPro" id="IPR054612">
    <property type="entry name" value="Phage_capsid-like_C"/>
</dbReference>
<evidence type="ECO:0000259" key="2">
    <source>
        <dbReference type="Pfam" id="PF05065"/>
    </source>
</evidence>
<sequence>MATLNSTLENAFTPEDYGKLIDTVVDETSVAFQAATVVNTTKHQVRFPVLVSDPETGWYAENTEIALVDPETNEVVVVPSKVAGLTQVSNEAVDDTDPAVAEIIGKALARDISKKVDAAFFGNTVTNGPSGLLSLSGVEVVDTGAGWTTLDYVHDAKTQAMANGADLTHIVLAPDVALALAKAKTGTGSNQSLLETVDDGIRLAGLVALVSGAVSAGNAWALDASQVMTVRRLGTTVVQSKDAAFSSDATQIRAVSRVGFGFANPAGVVRLYDAA</sequence>
<name>A0ABU4DKL3_9ACTN</name>
<protein>
    <submittedName>
        <fullName evidence="3">Phage major capsid protein</fullName>
    </submittedName>
</protein>
<dbReference type="Gene3D" id="3.30.2400.10">
    <property type="entry name" value="Major capsid protein gp5"/>
    <property type="match status" value="1"/>
</dbReference>
<dbReference type="Pfam" id="PF05065">
    <property type="entry name" value="Phage_capsid"/>
    <property type="match status" value="1"/>
</dbReference>
<keyword evidence="4" id="KW-1185">Reference proteome</keyword>
<proteinExistence type="predicted"/>
<dbReference type="EMBL" id="JAWLKI010000057">
    <property type="protein sequence ID" value="MDV6310263.1"/>
    <property type="molecule type" value="Genomic_DNA"/>
</dbReference>
<dbReference type="Proteomes" id="UP001185779">
    <property type="component" value="Unassembled WGS sequence"/>
</dbReference>
<comment type="caution">
    <text evidence="3">The sequence shown here is derived from an EMBL/GenBank/DDBJ whole genome shotgun (WGS) entry which is preliminary data.</text>
</comment>
<dbReference type="Gene3D" id="3.30.2320.10">
    <property type="entry name" value="hypothetical protein PF0899 domain"/>
    <property type="match status" value="1"/>
</dbReference>
<dbReference type="NCBIfam" id="TIGR01554">
    <property type="entry name" value="major_cap_HK97"/>
    <property type="match status" value="1"/>
</dbReference>
<dbReference type="SUPFAM" id="SSF56563">
    <property type="entry name" value="Major capsid protein gp5"/>
    <property type="match status" value="1"/>
</dbReference>